<keyword evidence="1" id="KW-1133">Transmembrane helix</keyword>
<dbReference type="AlphaFoldDB" id="A0A9X1FRW0"/>
<comment type="caution">
    <text evidence="3">The sequence shown here is derived from an EMBL/GenBank/DDBJ whole genome shotgun (WGS) entry which is preliminary data.</text>
</comment>
<feature type="transmembrane region" description="Helical" evidence="1">
    <location>
        <begin position="128"/>
        <end position="149"/>
    </location>
</feature>
<evidence type="ECO:0000259" key="2">
    <source>
        <dbReference type="Pfam" id="PF07331"/>
    </source>
</evidence>
<dbReference type="EMBL" id="JAHXDN010000001">
    <property type="protein sequence ID" value="MBW4706641.1"/>
    <property type="molecule type" value="Genomic_DNA"/>
</dbReference>
<evidence type="ECO:0000256" key="1">
    <source>
        <dbReference type="SAM" id="Phobius"/>
    </source>
</evidence>
<keyword evidence="1" id="KW-0472">Membrane</keyword>
<dbReference type="Proteomes" id="UP001138661">
    <property type="component" value="Unassembled WGS sequence"/>
</dbReference>
<feature type="domain" description="DUF1468" evidence="2">
    <location>
        <begin position="15"/>
        <end position="151"/>
    </location>
</feature>
<keyword evidence="4" id="KW-1185">Reference proteome</keyword>
<feature type="transmembrane region" description="Helical" evidence="1">
    <location>
        <begin position="98"/>
        <end position="116"/>
    </location>
</feature>
<dbReference type="InterPro" id="IPR009936">
    <property type="entry name" value="DUF1468"/>
</dbReference>
<accession>A0A9X1FRW0</accession>
<dbReference type="RefSeq" id="WP_219498450.1">
    <property type="nucleotide sequence ID" value="NZ_JAHXDN010000001.1"/>
</dbReference>
<proteinExistence type="predicted"/>
<gene>
    <name evidence="3" type="ORF">KX928_02465</name>
</gene>
<protein>
    <submittedName>
        <fullName evidence="3">Tripartite tricarboxylate transporter TctB family protein</fullName>
    </submittedName>
</protein>
<reference evidence="3" key="1">
    <citation type="submission" date="2021-07" db="EMBL/GenBank/DDBJ databases">
        <title>Roseobacter insulae sp. nov., isolated from a tidal flat.</title>
        <authorList>
            <person name="Park S."/>
            <person name="Yoon J.-H."/>
        </authorList>
    </citation>
    <scope>NUCLEOTIDE SEQUENCE</scope>
    <source>
        <strain evidence="3">YSTF-M11</strain>
    </source>
</reference>
<feature type="transmembrane region" description="Helical" evidence="1">
    <location>
        <begin position="12"/>
        <end position="31"/>
    </location>
</feature>
<organism evidence="3 4">
    <name type="scientific">Roseobacter insulae</name>
    <dbReference type="NCBI Taxonomy" id="2859783"/>
    <lineage>
        <taxon>Bacteria</taxon>
        <taxon>Pseudomonadati</taxon>
        <taxon>Pseudomonadota</taxon>
        <taxon>Alphaproteobacteria</taxon>
        <taxon>Rhodobacterales</taxon>
        <taxon>Roseobacteraceae</taxon>
        <taxon>Roseobacter</taxon>
    </lineage>
</organism>
<evidence type="ECO:0000313" key="3">
    <source>
        <dbReference type="EMBL" id="MBW4706641.1"/>
    </source>
</evidence>
<feature type="transmembrane region" description="Helical" evidence="1">
    <location>
        <begin position="43"/>
        <end position="63"/>
    </location>
</feature>
<keyword evidence="1" id="KW-0812">Transmembrane</keyword>
<dbReference type="Pfam" id="PF07331">
    <property type="entry name" value="TctB"/>
    <property type="match status" value="1"/>
</dbReference>
<sequence>MSDISLPRMQHIIGSGVVAVVGIWVAVVSYTQQPSEAFLFPRLIATVFVVLALWTFAKACLGWTKVGNGLSVRQFRNLAPGLIVALIYVFWAAKGLGFYSATAIAFFILLSLYDPAPHTAFRSWLKRVIITACFMAVMYGLFASLLKVYTPREIFF</sequence>
<evidence type="ECO:0000313" key="4">
    <source>
        <dbReference type="Proteomes" id="UP001138661"/>
    </source>
</evidence>
<name>A0A9X1FRW0_9RHOB</name>